<organism evidence="1 2">
    <name type="scientific">Solanum pinnatisectum</name>
    <name type="common">tansyleaf nightshade</name>
    <dbReference type="NCBI Taxonomy" id="50273"/>
    <lineage>
        <taxon>Eukaryota</taxon>
        <taxon>Viridiplantae</taxon>
        <taxon>Streptophyta</taxon>
        <taxon>Embryophyta</taxon>
        <taxon>Tracheophyta</taxon>
        <taxon>Spermatophyta</taxon>
        <taxon>Magnoliopsida</taxon>
        <taxon>eudicotyledons</taxon>
        <taxon>Gunneridae</taxon>
        <taxon>Pentapetalae</taxon>
        <taxon>asterids</taxon>
        <taxon>lamiids</taxon>
        <taxon>Solanales</taxon>
        <taxon>Solanaceae</taxon>
        <taxon>Solanoideae</taxon>
        <taxon>Solaneae</taxon>
        <taxon>Solanum</taxon>
    </lineage>
</organism>
<dbReference type="EMBL" id="JAWPEI010000010">
    <property type="protein sequence ID" value="KAK4714665.1"/>
    <property type="molecule type" value="Genomic_DNA"/>
</dbReference>
<dbReference type="PANTHER" id="PTHR34287:SF2">
    <property type="match status" value="1"/>
</dbReference>
<reference evidence="1 2" key="1">
    <citation type="submission" date="2023-10" db="EMBL/GenBank/DDBJ databases">
        <title>Genome-Wide Identification Analysis in wild type Solanum Pinnatisectum Reveals Some Genes Defensing Phytophthora Infestans.</title>
        <authorList>
            <person name="Sun C."/>
        </authorList>
    </citation>
    <scope>NUCLEOTIDE SEQUENCE [LARGE SCALE GENOMIC DNA]</scope>
    <source>
        <strain evidence="1">LQN</strain>
        <tissue evidence="1">Leaf</tissue>
    </source>
</reference>
<evidence type="ECO:0000313" key="2">
    <source>
        <dbReference type="Proteomes" id="UP001311915"/>
    </source>
</evidence>
<gene>
    <name evidence="1" type="ORF">R3W88_020572</name>
</gene>
<sequence>MSSLSSSEQLDDSALVQLVSKSTSDRLLRKYFDATEFDFDYEQSSIWSPLVVPKRIYLTSPSNLLCSEKGNLKKSSHWLKDCINSCFSTDRVRIFTRRIIDFLLFRFKDFFLLCAKLASRMFKAMKQIMSNRATSNCRAFVSLPIDRRWLDFDIIAHDLTYNYVVVDFTTRIPIRYSGKPFKCLLHYIF</sequence>
<accession>A0AAV9KQH8</accession>
<proteinExistence type="predicted"/>
<evidence type="ECO:0000313" key="1">
    <source>
        <dbReference type="EMBL" id="KAK4714665.1"/>
    </source>
</evidence>
<comment type="caution">
    <text evidence="1">The sequence shown here is derived from an EMBL/GenBank/DDBJ whole genome shotgun (WGS) entry which is preliminary data.</text>
</comment>
<dbReference type="Proteomes" id="UP001311915">
    <property type="component" value="Unassembled WGS sequence"/>
</dbReference>
<dbReference type="PANTHER" id="PTHR34287">
    <property type="entry name" value="OS06G0551500 PROTEIN-RELATED"/>
    <property type="match status" value="1"/>
</dbReference>
<name>A0AAV9KQH8_9SOLN</name>
<protein>
    <submittedName>
        <fullName evidence="1">Uncharacterized protein</fullName>
    </submittedName>
</protein>
<keyword evidence="2" id="KW-1185">Reference proteome</keyword>
<dbReference type="AlphaFoldDB" id="A0AAV9KQH8"/>